<protein>
    <submittedName>
        <fullName evidence="2">Uncharacterized protein</fullName>
    </submittedName>
</protein>
<comment type="caution">
    <text evidence="2">The sequence shown here is derived from an EMBL/GenBank/DDBJ whole genome shotgun (WGS) entry which is preliminary data.</text>
</comment>
<dbReference type="AlphaFoldDB" id="A0A9P4V4R5"/>
<evidence type="ECO:0000256" key="1">
    <source>
        <dbReference type="SAM" id="Phobius"/>
    </source>
</evidence>
<proteinExistence type="predicted"/>
<keyword evidence="1" id="KW-1133">Transmembrane helix</keyword>
<sequence>MEKCTMSKASYPSARSGLVVLVLVVDVSCGMLHLSCVRAHVPRSLGCSVLAAPRVCYSCVPLYSALFSLASRSLARSLRRWTRQAMGDVKRPSANKLNDQPCCALRAL</sequence>
<gene>
    <name evidence="2" type="ORF">EJ04DRAFT_599723</name>
</gene>
<keyword evidence="3" id="KW-1185">Reference proteome</keyword>
<dbReference type="EMBL" id="ML996133">
    <property type="protein sequence ID" value="KAF2735615.1"/>
    <property type="molecule type" value="Genomic_DNA"/>
</dbReference>
<organism evidence="2 3">
    <name type="scientific">Polyplosphaeria fusca</name>
    <dbReference type="NCBI Taxonomy" id="682080"/>
    <lineage>
        <taxon>Eukaryota</taxon>
        <taxon>Fungi</taxon>
        <taxon>Dikarya</taxon>
        <taxon>Ascomycota</taxon>
        <taxon>Pezizomycotina</taxon>
        <taxon>Dothideomycetes</taxon>
        <taxon>Pleosporomycetidae</taxon>
        <taxon>Pleosporales</taxon>
        <taxon>Tetraplosphaeriaceae</taxon>
        <taxon>Polyplosphaeria</taxon>
    </lineage>
</organism>
<reference evidence="2" key="1">
    <citation type="journal article" date="2020" name="Stud. Mycol.">
        <title>101 Dothideomycetes genomes: a test case for predicting lifestyles and emergence of pathogens.</title>
        <authorList>
            <person name="Haridas S."/>
            <person name="Albert R."/>
            <person name="Binder M."/>
            <person name="Bloem J."/>
            <person name="Labutti K."/>
            <person name="Salamov A."/>
            <person name="Andreopoulos B."/>
            <person name="Baker S."/>
            <person name="Barry K."/>
            <person name="Bills G."/>
            <person name="Bluhm B."/>
            <person name="Cannon C."/>
            <person name="Castanera R."/>
            <person name="Culley D."/>
            <person name="Daum C."/>
            <person name="Ezra D."/>
            <person name="Gonzalez J."/>
            <person name="Henrissat B."/>
            <person name="Kuo A."/>
            <person name="Liang C."/>
            <person name="Lipzen A."/>
            <person name="Lutzoni F."/>
            <person name="Magnuson J."/>
            <person name="Mondo S."/>
            <person name="Nolan M."/>
            <person name="Ohm R."/>
            <person name="Pangilinan J."/>
            <person name="Park H.-J."/>
            <person name="Ramirez L."/>
            <person name="Alfaro M."/>
            <person name="Sun H."/>
            <person name="Tritt A."/>
            <person name="Yoshinaga Y."/>
            <person name="Zwiers L.-H."/>
            <person name="Turgeon B."/>
            <person name="Goodwin S."/>
            <person name="Spatafora J."/>
            <person name="Crous P."/>
            <person name="Grigoriev I."/>
        </authorList>
    </citation>
    <scope>NUCLEOTIDE SEQUENCE</scope>
    <source>
        <strain evidence="2">CBS 125425</strain>
    </source>
</reference>
<dbReference type="Proteomes" id="UP000799444">
    <property type="component" value="Unassembled WGS sequence"/>
</dbReference>
<name>A0A9P4V4R5_9PLEO</name>
<feature type="transmembrane region" description="Helical" evidence="1">
    <location>
        <begin position="49"/>
        <end position="70"/>
    </location>
</feature>
<keyword evidence="1" id="KW-0812">Transmembrane</keyword>
<accession>A0A9P4V4R5</accession>
<evidence type="ECO:0000313" key="3">
    <source>
        <dbReference type="Proteomes" id="UP000799444"/>
    </source>
</evidence>
<evidence type="ECO:0000313" key="2">
    <source>
        <dbReference type="EMBL" id="KAF2735615.1"/>
    </source>
</evidence>
<keyword evidence="1" id="KW-0472">Membrane</keyword>